<dbReference type="InParanoid" id="K1QIP6"/>
<dbReference type="HOGENOM" id="CLU_390911_0_0_1"/>
<protein>
    <submittedName>
        <fullName evidence="3">Uncharacterized protein</fullName>
    </submittedName>
</protein>
<dbReference type="EMBL" id="JH817766">
    <property type="protein sequence ID" value="EKC36637.1"/>
    <property type="molecule type" value="Genomic_DNA"/>
</dbReference>
<keyword evidence="2" id="KW-1133">Transmembrane helix</keyword>
<feature type="transmembrane region" description="Helical" evidence="2">
    <location>
        <begin position="177"/>
        <end position="198"/>
    </location>
</feature>
<evidence type="ECO:0000256" key="2">
    <source>
        <dbReference type="SAM" id="Phobius"/>
    </source>
</evidence>
<gene>
    <name evidence="3" type="ORF">CGI_10006863</name>
</gene>
<reference evidence="3" key="1">
    <citation type="journal article" date="2012" name="Nature">
        <title>The oyster genome reveals stress adaptation and complexity of shell formation.</title>
        <authorList>
            <person name="Zhang G."/>
            <person name="Fang X."/>
            <person name="Guo X."/>
            <person name="Li L."/>
            <person name="Luo R."/>
            <person name="Xu F."/>
            <person name="Yang P."/>
            <person name="Zhang L."/>
            <person name="Wang X."/>
            <person name="Qi H."/>
            <person name="Xiong Z."/>
            <person name="Que H."/>
            <person name="Xie Y."/>
            <person name="Holland P.W."/>
            <person name="Paps J."/>
            <person name="Zhu Y."/>
            <person name="Wu F."/>
            <person name="Chen Y."/>
            <person name="Wang J."/>
            <person name="Peng C."/>
            <person name="Meng J."/>
            <person name="Yang L."/>
            <person name="Liu J."/>
            <person name="Wen B."/>
            <person name="Zhang N."/>
            <person name="Huang Z."/>
            <person name="Zhu Q."/>
            <person name="Feng Y."/>
            <person name="Mount A."/>
            <person name="Hedgecock D."/>
            <person name="Xu Z."/>
            <person name="Liu Y."/>
            <person name="Domazet-Loso T."/>
            <person name="Du Y."/>
            <person name="Sun X."/>
            <person name="Zhang S."/>
            <person name="Liu B."/>
            <person name="Cheng P."/>
            <person name="Jiang X."/>
            <person name="Li J."/>
            <person name="Fan D."/>
            <person name="Wang W."/>
            <person name="Fu W."/>
            <person name="Wang T."/>
            <person name="Wang B."/>
            <person name="Zhang J."/>
            <person name="Peng Z."/>
            <person name="Li Y."/>
            <person name="Li N."/>
            <person name="Wang J."/>
            <person name="Chen M."/>
            <person name="He Y."/>
            <person name="Tan F."/>
            <person name="Song X."/>
            <person name="Zheng Q."/>
            <person name="Huang R."/>
            <person name="Yang H."/>
            <person name="Du X."/>
            <person name="Chen L."/>
            <person name="Yang M."/>
            <person name="Gaffney P.M."/>
            <person name="Wang S."/>
            <person name="Luo L."/>
            <person name="She Z."/>
            <person name="Ming Y."/>
            <person name="Huang W."/>
            <person name="Zhang S."/>
            <person name="Huang B."/>
            <person name="Zhang Y."/>
            <person name="Qu T."/>
            <person name="Ni P."/>
            <person name="Miao G."/>
            <person name="Wang J."/>
            <person name="Wang Q."/>
            <person name="Steinberg C.E."/>
            <person name="Wang H."/>
            <person name="Li N."/>
            <person name="Qian L."/>
            <person name="Zhang G."/>
            <person name="Li Y."/>
            <person name="Yang H."/>
            <person name="Liu X."/>
            <person name="Wang J."/>
            <person name="Yin Y."/>
            <person name="Wang J."/>
        </authorList>
    </citation>
    <scope>NUCLEOTIDE SEQUENCE [LARGE SCALE GENOMIC DNA]</scope>
    <source>
        <strain evidence="3">05x7-T-G4-1.051#20</strain>
    </source>
</reference>
<evidence type="ECO:0000313" key="3">
    <source>
        <dbReference type="EMBL" id="EKC36637.1"/>
    </source>
</evidence>
<feature type="transmembrane region" description="Helical" evidence="2">
    <location>
        <begin position="579"/>
        <end position="600"/>
    </location>
</feature>
<feature type="region of interest" description="Disordered" evidence="1">
    <location>
        <begin position="404"/>
        <end position="423"/>
    </location>
</feature>
<keyword evidence="2" id="KW-0812">Transmembrane</keyword>
<accession>K1QIP6</accession>
<sequence>METPEDLVTGPQVHEDCCDNQNPYVEVLPDTHEVVSHSSIPFQITQSQKKRRKFIPFKYHSKIFKKSKKARHAIEDNRVSTTSSSYESCRPHKNNVSCHTYVDIEECFEHRDMDIERCNSISTVSTLPVITSRQRCGVDDHAGRQVVYREEQPSVNMTPKINYEMKVPDKNKGMKKYMVLFCIVLVSIVVSTVLAGYVGTKDVVDDIPTKVQNQFQIMPEWKKLEEQTNLTLIRSFLDNVCVNDCNGHADGDYQSCYTCEGFVACTAHIQTTKGHVLIKYVVLFSIILVAVVLSTVIAGYVSTNNLVKDIPNQVKRDLQKMPEWEILKRLPSSLSQMIHALQLDFKNETKTASEWLLQRFLNETVCVNNCTNRDDGSYQSCYTCHEYVSCNGGVLYNRTCQDTPEESATDSQTQSDGGTTPNTYVDLLPETKKRRKFIPFKYHSKIFKNSKKRMSKKGNDLSVFKGADPHKHGTRHAIEDNRISTSSSSYESCRPFKNNGSCHTYVDIDECHVDRDMDLERCNSISTVATLPVVSTPPTTLKQNAVMETSDRRQPTILSETPKINYEMKVPKGNEMKRYMILVCIVLVFIVLSTILAGYVSTNNIPKKVNENMESLSQWGHLESIQSNLSKMETVLQLVCTNNCTGRDDGNYQSCHTCHGYVSCSGNVTYNMPCQEGNDNEPLLWDNIKGRCEKTSPTCDPTYISN</sequence>
<keyword evidence="2" id="KW-0472">Membrane</keyword>
<organism evidence="3">
    <name type="scientific">Magallana gigas</name>
    <name type="common">Pacific oyster</name>
    <name type="synonym">Crassostrea gigas</name>
    <dbReference type="NCBI Taxonomy" id="29159"/>
    <lineage>
        <taxon>Eukaryota</taxon>
        <taxon>Metazoa</taxon>
        <taxon>Spiralia</taxon>
        <taxon>Lophotrochozoa</taxon>
        <taxon>Mollusca</taxon>
        <taxon>Bivalvia</taxon>
        <taxon>Autobranchia</taxon>
        <taxon>Pteriomorphia</taxon>
        <taxon>Ostreida</taxon>
        <taxon>Ostreoidea</taxon>
        <taxon>Ostreidae</taxon>
        <taxon>Magallana</taxon>
    </lineage>
</organism>
<feature type="compositionally biased region" description="Polar residues" evidence="1">
    <location>
        <begin position="409"/>
        <end position="423"/>
    </location>
</feature>
<dbReference type="AlphaFoldDB" id="K1QIP6"/>
<feature type="transmembrane region" description="Helical" evidence="2">
    <location>
        <begin position="280"/>
        <end position="301"/>
    </location>
</feature>
<proteinExistence type="predicted"/>
<name>K1QIP6_MAGGI</name>
<evidence type="ECO:0000256" key="1">
    <source>
        <dbReference type="SAM" id="MobiDB-lite"/>
    </source>
</evidence>